<dbReference type="Proteomes" id="UP000076989">
    <property type="component" value="Unassembled WGS sequence"/>
</dbReference>
<dbReference type="GO" id="GO:0009401">
    <property type="term" value="P:phosphoenolpyruvate-dependent sugar phosphotransferase system"/>
    <property type="evidence" value="ECO:0007669"/>
    <property type="project" value="InterPro"/>
</dbReference>
<dbReference type="SUPFAM" id="SSF55804">
    <property type="entry name" value="Phoshotransferase/anion transport protein"/>
    <property type="match status" value="1"/>
</dbReference>
<keyword evidence="1" id="KW-0808">Transferase</keyword>
<dbReference type="InterPro" id="IPR050661">
    <property type="entry name" value="BglG_antiterminators"/>
</dbReference>
<evidence type="ECO:0000313" key="13">
    <source>
        <dbReference type="Proteomes" id="UP000076872"/>
    </source>
</evidence>
<dbReference type="PANTHER" id="PTHR30185">
    <property type="entry name" value="CRYPTIC BETA-GLUCOSIDE BGL OPERON ANTITERMINATOR"/>
    <property type="match status" value="1"/>
</dbReference>
<dbReference type="Proteomes" id="UP000076882">
    <property type="component" value="Unassembled WGS sequence"/>
</dbReference>
<dbReference type="InterPro" id="IPR036634">
    <property type="entry name" value="PRD_sf"/>
</dbReference>
<dbReference type="EMBL" id="CP066817">
    <property type="protein sequence ID" value="QQM61153.1"/>
    <property type="molecule type" value="Genomic_DNA"/>
</dbReference>
<evidence type="ECO:0000256" key="5">
    <source>
        <dbReference type="ARBA" id="ARBA00023163"/>
    </source>
</evidence>
<dbReference type="InterPro" id="IPR011608">
    <property type="entry name" value="PRD"/>
</dbReference>
<dbReference type="EMBL" id="LUXM01000028">
    <property type="protein sequence ID" value="KZU95021.1"/>
    <property type="molecule type" value="Genomic_DNA"/>
</dbReference>
<dbReference type="PROSITE" id="PS51372">
    <property type="entry name" value="PRD_2"/>
    <property type="match status" value="1"/>
</dbReference>
<sequence>MVKFTQRQDELLQLLLANPAGLSMSQIETGLNSSRRTIYREFSNLELVLANADLKIVNEKHHFQLSGSQTALAKFQSQLTAERKIAPAFDSQTRQNALACRLLMTGHSVKLKELALDFDVSVATISNDLTALATPFADYDLSIERLKSRGIQVAGTEGSIRNLFATILNNEINDYEFFKTIGKLNQGLAISASDEQSYFLNLLDAQTLIICYQAVRSLKKKYFSSVPDGQLQQLIITLTTGVMRLQHERRVTYLRGINRDDFLKYQRIALAIMTQLPAEIKTVVTGAEIDFLAQQIKGLTFRIDQDASLSNYDLQLTYRVKKFIDAVATNFNWSFGTDDRLLNNLTAHMQIALQRNGVNGPVPPTAELQEVREQYPKLYSAVVRGFATIFKDQDFTTDELTYLLIHFASTYEQQLSHQALKVLVLCPNGMTTARILKTRLMRLVPEITAIEVARIGNLGQVNLQDFDMILSTTTLPGFKLNYRVVSPLLLENEVTALREYIHQYFPSTKVIDSPVDEPTKINLDFDTVYQQMTIAKQILDRFTITPIRNDDETVAEMLVKITRHIDSNLIHDPLEVAGRLLHRLGLAPVGIPNTNLALVHTLSQEVTAPYCAIFELDQPLPFKSMDNQSIRLQRIVLMLGPANISDFENRLMGKLSALVIESQANTQTFMTGDRQQLYQLISKAFLNELTK</sequence>
<gene>
    <name evidence="12" type="ORF">JH395_00970</name>
    <name evidence="10" type="ORF">Lp19_1810</name>
    <name evidence="11" type="ORF">NAB2_1938</name>
    <name evidence="9" type="ORF">Nizo2260_0305</name>
</gene>
<dbReference type="EMBL" id="LUWI01000005">
    <property type="protein sequence ID" value="KZU08652.1"/>
    <property type="molecule type" value="Genomic_DNA"/>
</dbReference>
<organism evidence="10 14">
    <name type="scientific">Lactiplantibacillus plantarum</name>
    <name type="common">Lactobacillus plantarum</name>
    <dbReference type="NCBI Taxonomy" id="1590"/>
    <lineage>
        <taxon>Bacteria</taxon>
        <taxon>Bacillati</taxon>
        <taxon>Bacillota</taxon>
        <taxon>Bacilli</taxon>
        <taxon>Lactobacillales</taxon>
        <taxon>Lactobacillaceae</taxon>
        <taxon>Lactiplantibacillus</taxon>
    </lineage>
</organism>
<dbReference type="InterPro" id="IPR007737">
    <property type="entry name" value="Mga_HTH"/>
</dbReference>
<evidence type="ECO:0000256" key="2">
    <source>
        <dbReference type="ARBA" id="ARBA00022737"/>
    </source>
</evidence>
<reference evidence="13 14" key="1">
    <citation type="submission" date="2016-03" db="EMBL/GenBank/DDBJ databases">
        <title>Comparative genomics of 54 Lactobacillus plantarum strains reveals genomic uncoupling from niche constraints.</title>
        <authorList>
            <person name="Martino M.E."/>
        </authorList>
    </citation>
    <scope>NUCLEOTIDE SEQUENCE [LARGE SCALE GENOMIC DNA]</scope>
    <source>
        <strain evidence="10 14">19.1</strain>
        <strain evidence="11 13">NAB2</strain>
        <strain evidence="9 15">Nizo2260</strain>
    </source>
</reference>
<dbReference type="InterPro" id="IPR002178">
    <property type="entry name" value="PTS_EIIA_type-2_dom"/>
</dbReference>
<dbReference type="AlphaFoldDB" id="A0A0L7Y262"/>
<dbReference type="InterPro" id="IPR036095">
    <property type="entry name" value="PTS_EIIB-like_sf"/>
</dbReference>
<evidence type="ECO:0000313" key="10">
    <source>
        <dbReference type="EMBL" id="KZU95021.1"/>
    </source>
</evidence>
<keyword evidence="4" id="KW-0010">Activator</keyword>
<keyword evidence="2" id="KW-0677">Repeat</keyword>
<dbReference type="PROSITE" id="PS51099">
    <property type="entry name" value="PTS_EIIB_TYPE_2"/>
    <property type="match status" value="1"/>
</dbReference>
<dbReference type="RefSeq" id="WP_003641823.1">
    <property type="nucleotide sequence ID" value="NZ_BLJR01000008.1"/>
</dbReference>
<dbReference type="InterPro" id="IPR013011">
    <property type="entry name" value="PTS_EIIB_2"/>
</dbReference>
<evidence type="ECO:0000259" key="8">
    <source>
        <dbReference type="PROSITE" id="PS51372"/>
    </source>
</evidence>
<keyword evidence="3" id="KW-0805">Transcription regulation</keyword>
<dbReference type="PANTHER" id="PTHR30185:SF18">
    <property type="entry name" value="TRANSCRIPTIONAL REGULATOR MTLR"/>
    <property type="match status" value="1"/>
</dbReference>
<dbReference type="KEGG" id="lpb:SH83_00975"/>
<evidence type="ECO:0000259" key="7">
    <source>
        <dbReference type="PROSITE" id="PS51099"/>
    </source>
</evidence>
<feature type="domain" description="PTS EIIB type-2" evidence="7">
    <location>
        <begin position="420"/>
        <end position="509"/>
    </location>
</feature>
<dbReference type="Gene3D" id="1.10.1790.10">
    <property type="entry name" value="PRD domain"/>
    <property type="match status" value="1"/>
</dbReference>
<dbReference type="EMBL" id="LUXO01000032">
    <property type="protein sequence ID" value="KZV02522.1"/>
    <property type="molecule type" value="Genomic_DNA"/>
</dbReference>
<evidence type="ECO:0000313" key="15">
    <source>
        <dbReference type="Proteomes" id="UP000076989"/>
    </source>
</evidence>
<proteinExistence type="predicted"/>
<dbReference type="CDD" id="cd05568">
    <property type="entry name" value="PTS_IIB_bgl_like"/>
    <property type="match status" value="1"/>
</dbReference>
<evidence type="ECO:0000313" key="9">
    <source>
        <dbReference type="EMBL" id="KZU08652.1"/>
    </source>
</evidence>
<dbReference type="GO" id="GO:0006355">
    <property type="term" value="P:regulation of DNA-templated transcription"/>
    <property type="evidence" value="ECO:0007669"/>
    <property type="project" value="InterPro"/>
</dbReference>
<dbReference type="PROSITE" id="PS51094">
    <property type="entry name" value="PTS_EIIA_TYPE_2"/>
    <property type="match status" value="1"/>
</dbReference>
<dbReference type="PATRIC" id="fig|1590.142.peg.220"/>
<name>A0A0L7Y262_LACPN</name>
<reference evidence="12 16" key="2">
    <citation type="submission" date="2020-12" db="EMBL/GenBank/DDBJ databases">
        <title>Whole genome sequencing of Lactobacillus plantarum PC518.</title>
        <authorList>
            <person name="Guo Q."/>
        </authorList>
    </citation>
    <scope>NUCLEOTIDE SEQUENCE [LARGE SCALE GENOMIC DNA]</scope>
    <source>
        <strain evidence="12 16">PC518</strain>
    </source>
</reference>
<evidence type="ECO:0000256" key="1">
    <source>
        <dbReference type="ARBA" id="ARBA00022679"/>
    </source>
</evidence>
<dbReference type="Proteomes" id="UP000076872">
    <property type="component" value="Unassembled WGS sequence"/>
</dbReference>
<dbReference type="Pfam" id="PF00874">
    <property type="entry name" value="PRD"/>
    <property type="match status" value="1"/>
</dbReference>
<feature type="domain" description="PRD" evidence="8">
    <location>
        <begin position="311"/>
        <end position="417"/>
    </location>
</feature>
<dbReference type="SUPFAM" id="SSF52794">
    <property type="entry name" value="PTS system IIB component-like"/>
    <property type="match status" value="1"/>
</dbReference>
<evidence type="ECO:0000259" key="6">
    <source>
        <dbReference type="PROSITE" id="PS51094"/>
    </source>
</evidence>
<keyword evidence="5" id="KW-0804">Transcription</keyword>
<evidence type="ECO:0000256" key="3">
    <source>
        <dbReference type="ARBA" id="ARBA00023015"/>
    </source>
</evidence>
<dbReference type="SUPFAM" id="SSF63520">
    <property type="entry name" value="PTS-regulatory domain, PRD"/>
    <property type="match status" value="1"/>
</dbReference>
<evidence type="ECO:0000256" key="4">
    <source>
        <dbReference type="ARBA" id="ARBA00023159"/>
    </source>
</evidence>
<dbReference type="Gene3D" id="3.40.930.10">
    <property type="entry name" value="Mannitol-specific EII, Chain A"/>
    <property type="match status" value="1"/>
</dbReference>
<evidence type="ECO:0000313" key="16">
    <source>
        <dbReference type="Proteomes" id="UP000595466"/>
    </source>
</evidence>
<evidence type="ECO:0000313" key="12">
    <source>
        <dbReference type="EMBL" id="QQM61153.1"/>
    </source>
</evidence>
<dbReference type="Proteomes" id="UP000595466">
    <property type="component" value="Chromosome"/>
</dbReference>
<dbReference type="GO" id="GO:0008982">
    <property type="term" value="F:protein-N(PI)-phosphohistidine-sugar phosphotransferase activity"/>
    <property type="evidence" value="ECO:0007669"/>
    <property type="project" value="InterPro"/>
</dbReference>
<protein>
    <submittedName>
        <fullName evidence="12">BglG family transcription antiterminator</fullName>
    </submittedName>
    <submittedName>
        <fullName evidence="10">Mannitol operon activator BglG family</fullName>
    </submittedName>
</protein>
<feature type="domain" description="PTS EIIA type-2" evidence="6">
    <location>
        <begin position="537"/>
        <end position="684"/>
    </location>
</feature>
<evidence type="ECO:0000313" key="14">
    <source>
        <dbReference type="Proteomes" id="UP000076882"/>
    </source>
</evidence>
<dbReference type="Pfam" id="PF05043">
    <property type="entry name" value="Mga"/>
    <property type="match status" value="1"/>
</dbReference>
<accession>A0A0L7Y262</accession>
<dbReference type="Pfam" id="PF00359">
    <property type="entry name" value="PTS_EIIA_2"/>
    <property type="match status" value="1"/>
</dbReference>
<evidence type="ECO:0000313" key="11">
    <source>
        <dbReference type="EMBL" id="KZV02522.1"/>
    </source>
</evidence>
<dbReference type="InterPro" id="IPR016152">
    <property type="entry name" value="PTrfase/Anion_transptr"/>
</dbReference>